<dbReference type="SMART" id="SM00184">
    <property type="entry name" value="RING"/>
    <property type="match status" value="1"/>
</dbReference>
<feature type="domain" description="FHA" evidence="8">
    <location>
        <begin position="70"/>
        <end position="117"/>
    </location>
</feature>
<dbReference type="KEGG" id="ehx:EMIHUDRAFT_464489"/>
<dbReference type="PANTHER" id="PTHR16079:SF4">
    <property type="entry name" value="E3 UBIQUITIN-PROTEIN LIGASE CHFR"/>
    <property type="match status" value="1"/>
</dbReference>
<dbReference type="InterPro" id="IPR052256">
    <property type="entry name" value="E3_ubiquitin-ligase_CHFR"/>
</dbReference>
<dbReference type="InterPro" id="IPR000253">
    <property type="entry name" value="FHA_dom"/>
</dbReference>
<dbReference type="Pfam" id="PF00498">
    <property type="entry name" value="FHA"/>
    <property type="match status" value="1"/>
</dbReference>
<dbReference type="SUPFAM" id="SSF49879">
    <property type="entry name" value="SMAD/FHA domain"/>
    <property type="match status" value="1"/>
</dbReference>
<dbReference type="AlphaFoldDB" id="A0A0D3IVU1"/>
<accession>A0A0D3IVU1</accession>
<dbReference type="SMART" id="SM00240">
    <property type="entry name" value="FHA"/>
    <property type="match status" value="1"/>
</dbReference>
<dbReference type="InterPro" id="IPR001841">
    <property type="entry name" value="Znf_RING"/>
</dbReference>
<dbReference type="InterPro" id="IPR008984">
    <property type="entry name" value="SMAD_FHA_dom_sf"/>
</dbReference>
<name>A0A0D3IVU1_EMIH1</name>
<dbReference type="Gene3D" id="3.30.40.10">
    <property type="entry name" value="Zinc/RING finger domain, C3HC4 (zinc finger)"/>
    <property type="match status" value="1"/>
</dbReference>
<feature type="domain" description="RING-type" evidence="9">
    <location>
        <begin position="173"/>
        <end position="212"/>
    </location>
</feature>
<reference evidence="10" key="2">
    <citation type="submission" date="2024-10" db="UniProtKB">
        <authorList>
            <consortium name="EnsemblProtists"/>
        </authorList>
    </citation>
    <scope>IDENTIFICATION</scope>
</reference>
<keyword evidence="4 6" id="KW-0863">Zinc-finger</keyword>
<evidence type="ECO:0000259" key="8">
    <source>
        <dbReference type="PROSITE" id="PS50006"/>
    </source>
</evidence>
<dbReference type="PROSITE" id="PS50006">
    <property type="entry name" value="FHA_DOMAIN"/>
    <property type="match status" value="1"/>
</dbReference>
<evidence type="ECO:0000313" key="11">
    <source>
        <dbReference type="Proteomes" id="UP000013827"/>
    </source>
</evidence>
<dbReference type="GeneID" id="17261522"/>
<evidence type="ECO:0000256" key="7">
    <source>
        <dbReference type="SAM" id="MobiDB-lite"/>
    </source>
</evidence>
<evidence type="ECO:0000256" key="3">
    <source>
        <dbReference type="ARBA" id="ARBA00022723"/>
    </source>
</evidence>
<dbReference type="GO" id="GO:0004842">
    <property type="term" value="F:ubiquitin-protein transferase activity"/>
    <property type="evidence" value="ECO:0007669"/>
    <property type="project" value="TreeGrafter"/>
</dbReference>
<dbReference type="GO" id="GO:0006511">
    <property type="term" value="P:ubiquitin-dependent protein catabolic process"/>
    <property type="evidence" value="ECO:0007669"/>
    <property type="project" value="TreeGrafter"/>
</dbReference>
<evidence type="ECO:0000259" key="9">
    <source>
        <dbReference type="PROSITE" id="PS50089"/>
    </source>
</evidence>
<feature type="compositionally biased region" description="Pro residues" evidence="7">
    <location>
        <begin position="454"/>
        <end position="484"/>
    </location>
</feature>
<keyword evidence="5" id="KW-0862">Zinc</keyword>
<dbReference type="EnsemblProtists" id="EOD15376">
    <property type="protein sequence ID" value="EOD15376"/>
    <property type="gene ID" value="EMIHUDRAFT_464489"/>
</dbReference>
<evidence type="ECO:0000256" key="4">
    <source>
        <dbReference type="ARBA" id="ARBA00022771"/>
    </source>
</evidence>
<feature type="compositionally biased region" description="Acidic residues" evidence="7">
    <location>
        <begin position="7"/>
        <end position="22"/>
    </location>
</feature>
<dbReference type="GO" id="GO:0008270">
    <property type="term" value="F:zinc ion binding"/>
    <property type="evidence" value="ECO:0007669"/>
    <property type="project" value="UniProtKB-KW"/>
</dbReference>
<dbReference type="GO" id="GO:0016567">
    <property type="term" value="P:protein ubiquitination"/>
    <property type="evidence" value="ECO:0007669"/>
    <property type="project" value="TreeGrafter"/>
</dbReference>
<evidence type="ECO:0000256" key="6">
    <source>
        <dbReference type="PROSITE-ProRule" id="PRU00175"/>
    </source>
</evidence>
<dbReference type="PaxDb" id="2903-EOD15376"/>
<dbReference type="InterPro" id="IPR017907">
    <property type="entry name" value="Znf_RING_CS"/>
</dbReference>
<dbReference type="InterPro" id="IPR013083">
    <property type="entry name" value="Znf_RING/FYVE/PHD"/>
</dbReference>
<dbReference type="PROSITE" id="PS00518">
    <property type="entry name" value="ZF_RING_1"/>
    <property type="match status" value="1"/>
</dbReference>
<evidence type="ECO:0000313" key="10">
    <source>
        <dbReference type="EnsemblProtists" id="EOD15376"/>
    </source>
</evidence>
<dbReference type="RefSeq" id="XP_005767805.1">
    <property type="nucleotide sequence ID" value="XM_005767748.1"/>
</dbReference>
<feature type="region of interest" description="Disordered" evidence="7">
    <location>
        <begin position="357"/>
        <end position="377"/>
    </location>
</feature>
<dbReference type="Proteomes" id="UP000013827">
    <property type="component" value="Unassembled WGS sequence"/>
</dbReference>
<protein>
    <recommendedName>
        <fullName evidence="2">E3 ubiquitin-protein ligase CHFR</fullName>
    </recommendedName>
</protein>
<dbReference type="PROSITE" id="PS50089">
    <property type="entry name" value="ZF_RING_2"/>
    <property type="match status" value="1"/>
</dbReference>
<feature type="compositionally biased region" description="Low complexity" evidence="7">
    <location>
        <begin position="485"/>
        <end position="494"/>
    </location>
</feature>
<dbReference type="SUPFAM" id="SSF57850">
    <property type="entry name" value="RING/U-box"/>
    <property type="match status" value="1"/>
</dbReference>
<keyword evidence="3" id="KW-0479">Metal-binding</keyword>
<sequence length="503" mass="51976">MDSAAAPEDDDALAATQEEDDALAATQEDAGGLAATQEEGGGETDDESASWGKLLSADGSVSLDCEEAEHSVGRAPTCSLVLASQRVSALHARLRRGTPPTVEDCSTNGVWHNGARIGKGNLVGLHDKDTLAFGCAPGGGGAAFTFAAGASALGAGGAAAGSSSLASEDHISCSVCQDILHNAVSLQPCLHSFCAGCVCGWLKQKKECPQCRCCPAECPQCRAPIVAASRNHTIIGILRKRGRAHSDASGSDSDGDGDDDSDGGGGDPMLAQLMLARLQAQMAAAVASLTPCSGCGSLRAADQLRRLTEERHLPASLPDRALGNGFETAILTTQLAQRGSSLGAMVREALSAAADPADPRFRLPAPRGAPPGAPPADPAAQLCERCYSDALFSLAYQYRASLPRSELPQSVTSRPSCWYGHECRTQRRAEPHKLEHAARLNHICEPAPGRQRPPRPQPPQPLQPPPPQPQPPPQQPQPPPPPLAAAPAAGLAAGTDDAPVVLD</sequence>
<dbReference type="PANTHER" id="PTHR16079">
    <property type="entry name" value="UBIQUITIN LIGASE PROTEIN CHFR"/>
    <property type="match status" value="1"/>
</dbReference>
<feature type="compositionally biased region" description="Pro residues" evidence="7">
    <location>
        <begin position="367"/>
        <end position="377"/>
    </location>
</feature>
<dbReference type="eggNOG" id="KOG0802">
    <property type="taxonomic scope" value="Eukaryota"/>
</dbReference>
<dbReference type="HOGENOM" id="CLU_046608_0_0_1"/>
<feature type="region of interest" description="Disordered" evidence="7">
    <location>
        <begin position="242"/>
        <end position="269"/>
    </location>
</feature>
<feature type="region of interest" description="Disordered" evidence="7">
    <location>
        <begin position="1"/>
        <end position="50"/>
    </location>
</feature>
<feature type="region of interest" description="Disordered" evidence="7">
    <location>
        <begin position="445"/>
        <end position="503"/>
    </location>
</feature>
<feature type="compositionally biased region" description="Acidic residues" evidence="7">
    <location>
        <begin position="253"/>
        <end position="262"/>
    </location>
</feature>
<evidence type="ECO:0000256" key="1">
    <source>
        <dbReference type="ARBA" id="ARBA00005797"/>
    </source>
</evidence>
<dbReference type="Gene3D" id="2.60.200.20">
    <property type="match status" value="1"/>
</dbReference>
<organism evidence="10 11">
    <name type="scientific">Emiliania huxleyi (strain CCMP1516)</name>
    <dbReference type="NCBI Taxonomy" id="280463"/>
    <lineage>
        <taxon>Eukaryota</taxon>
        <taxon>Haptista</taxon>
        <taxon>Haptophyta</taxon>
        <taxon>Prymnesiophyceae</taxon>
        <taxon>Isochrysidales</taxon>
        <taxon>Noelaerhabdaceae</taxon>
        <taxon>Emiliania</taxon>
    </lineage>
</organism>
<comment type="similarity">
    <text evidence="1">Belongs to the CHFR family.</text>
</comment>
<reference evidence="11" key="1">
    <citation type="journal article" date="2013" name="Nature">
        <title>Pan genome of the phytoplankton Emiliania underpins its global distribution.</title>
        <authorList>
            <person name="Read B.A."/>
            <person name="Kegel J."/>
            <person name="Klute M.J."/>
            <person name="Kuo A."/>
            <person name="Lefebvre S.C."/>
            <person name="Maumus F."/>
            <person name="Mayer C."/>
            <person name="Miller J."/>
            <person name="Monier A."/>
            <person name="Salamov A."/>
            <person name="Young J."/>
            <person name="Aguilar M."/>
            <person name="Claverie J.M."/>
            <person name="Frickenhaus S."/>
            <person name="Gonzalez K."/>
            <person name="Herman E.K."/>
            <person name="Lin Y.C."/>
            <person name="Napier J."/>
            <person name="Ogata H."/>
            <person name="Sarno A.F."/>
            <person name="Shmutz J."/>
            <person name="Schroeder D."/>
            <person name="de Vargas C."/>
            <person name="Verret F."/>
            <person name="von Dassow P."/>
            <person name="Valentin K."/>
            <person name="Van de Peer Y."/>
            <person name="Wheeler G."/>
            <person name="Dacks J.B."/>
            <person name="Delwiche C.F."/>
            <person name="Dyhrman S.T."/>
            <person name="Glockner G."/>
            <person name="John U."/>
            <person name="Richards T."/>
            <person name="Worden A.Z."/>
            <person name="Zhang X."/>
            <person name="Grigoriev I.V."/>
            <person name="Allen A.E."/>
            <person name="Bidle K."/>
            <person name="Borodovsky M."/>
            <person name="Bowler C."/>
            <person name="Brownlee C."/>
            <person name="Cock J.M."/>
            <person name="Elias M."/>
            <person name="Gladyshev V.N."/>
            <person name="Groth M."/>
            <person name="Guda C."/>
            <person name="Hadaegh A."/>
            <person name="Iglesias-Rodriguez M.D."/>
            <person name="Jenkins J."/>
            <person name="Jones B.M."/>
            <person name="Lawson T."/>
            <person name="Leese F."/>
            <person name="Lindquist E."/>
            <person name="Lobanov A."/>
            <person name="Lomsadze A."/>
            <person name="Malik S.B."/>
            <person name="Marsh M.E."/>
            <person name="Mackinder L."/>
            <person name="Mock T."/>
            <person name="Mueller-Roeber B."/>
            <person name="Pagarete A."/>
            <person name="Parker M."/>
            <person name="Probert I."/>
            <person name="Quesneville H."/>
            <person name="Raines C."/>
            <person name="Rensing S.A."/>
            <person name="Riano-Pachon D.M."/>
            <person name="Richier S."/>
            <person name="Rokitta S."/>
            <person name="Shiraiwa Y."/>
            <person name="Soanes D.M."/>
            <person name="van der Giezen M."/>
            <person name="Wahlund T.M."/>
            <person name="Williams B."/>
            <person name="Wilson W."/>
            <person name="Wolfe G."/>
            <person name="Wurch L.L."/>
        </authorList>
    </citation>
    <scope>NUCLEOTIDE SEQUENCE</scope>
</reference>
<dbReference type="GO" id="GO:0005634">
    <property type="term" value="C:nucleus"/>
    <property type="evidence" value="ECO:0007669"/>
    <property type="project" value="TreeGrafter"/>
</dbReference>
<keyword evidence="11" id="KW-1185">Reference proteome</keyword>
<dbReference type="STRING" id="2903.R1DXB3"/>
<evidence type="ECO:0000256" key="5">
    <source>
        <dbReference type="ARBA" id="ARBA00022833"/>
    </source>
</evidence>
<proteinExistence type="inferred from homology"/>
<evidence type="ECO:0000256" key="2">
    <source>
        <dbReference type="ARBA" id="ARBA00017908"/>
    </source>
</evidence>
<dbReference type="Pfam" id="PF13923">
    <property type="entry name" value="zf-C3HC4_2"/>
    <property type="match status" value="1"/>
</dbReference>